<dbReference type="PANTHER" id="PTHR23513:SF18">
    <property type="entry name" value="INTEGRAL MEMBRANE PROTEIN"/>
    <property type="match status" value="1"/>
</dbReference>
<sequence length="644" mass="68419">MDQGSDRVTARTPAPPPGRRDPHDRRDPTAPQARRPDTTRPMPGEGRPGDGVRRGSADHDAAPPAAHPRRETAAAAGRGLLRGGKAVGRVTARAGKGTVRMARRASEAQGAGETGLHRLIQVHAFSSAGDTAVMVGLAGTLFFQVPQGQAKSQVLLFLLLTMLPFAIVAPLIGPLLDRFRHGRRWSIGATLALRAFLCWVLAGSITEQSTWQFPAALGVLVASKAYLVTRSSATPRLLPDQLTLVKANGRLSLAGTVGAGIGGGLAGLAAQLGAEWALKVGFVLFVIGTILAVLLSPRVDSAQGEQQASMRDLVDESEGGQRRGISGSLVTALRANAGLRWLSGFLTIYLAFLLREHPFPGWEDKGTLLLALVIGAAGVGNAIGTMTGALVRTSTPKVIVLATLLADAIVAVVTAARFNVYTAVALALVAGIGQQMGKLALDALIQDTVAERIRTSVFARSETLLQLSWVLGGLVGVLLPTTALLGMTTAAVLLVLWSVAVVIWNSGRHIPGPRVGRRRRAGDVSGERARPGEEPAYDEDDAMAYGGVGGGRPGRYNERGYRDEWRAGDDRPATRPVPQPRDRGDYRTAAFADHDRGGGEGPYADEETTQSLRRDESWPRPPRSGAPDADDRRDRWRSRFGDEH</sequence>
<dbReference type="PANTHER" id="PTHR23513">
    <property type="entry name" value="INTEGRAL MEMBRANE EFFLUX PROTEIN-RELATED"/>
    <property type="match status" value="1"/>
</dbReference>
<keyword evidence="2" id="KW-1003">Cell membrane</keyword>
<dbReference type="GO" id="GO:0005886">
    <property type="term" value="C:plasma membrane"/>
    <property type="evidence" value="ECO:0007669"/>
    <property type="project" value="UniProtKB-SubCell"/>
</dbReference>
<dbReference type="Proteomes" id="UP000318336">
    <property type="component" value="Unassembled WGS sequence"/>
</dbReference>
<comment type="subcellular location">
    <subcellularLocation>
        <location evidence="1">Cell membrane</location>
        <topology evidence="1">Multi-pass membrane protein</topology>
    </subcellularLocation>
</comment>
<feature type="transmembrane region" description="Helical" evidence="7">
    <location>
        <begin position="398"/>
        <end position="418"/>
    </location>
</feature>
<keyword evidence="5 7" id="KW-0472">Membrane</keyword>
<dbReference type="InterPro" id="IPR036259">
    <property type="entry name" value="MFS_trans_sf"/>
</dbReference>
<dbReference type="SUPFAM" id="SSF103473">
    <property type="entry name" value="MFS general substrate transporter"/>
    <property type="match status" value="1"/>
</dbReference>
<accession>A0A542XAT9</accession>
<feature type="transmembrane region" description="Helical" evidence="7">
    <location>
        <begin position="366"/>
        <end position="391"/>
    </location>
</feature>
<evidence type="ECO:0000256" key="7">
    <source>
        <dbReference type="SAM" id="Phobius"/>
    </source>
</evidence>
<dbReference type="Gene3D" id="1.20.1250.20">
    <property type="entry name" value="MFS general substrate transporter like domains"/>
    <property type="match status" value="1"/>
</dbReference>
<comment type="caution">
    <text evidence="8">The sequence shown here is derived from an EMBL/GenBank/DDBJ whole genome shotgun (WGS) entry which is preliminary data.</text>
</comment>
<evidence type="ECO:0000256" key="1">
    <source>
        <dbReference type="ARBA" id="ARBA00004651"/>
    </source>
</evidence>
<organism evidence="8 9">
    <name type="scientific">Barrientosiimonas humi</name>
    <dbReference type="NCBI Taxonomy" id="999931"/>
    <lineage>
        <taxon>Bacteria</taxon>
        <taxon>Bacillati</taxon>
        <taxon>Actinomycetota</taxon>
        <taxon>Actinomycetes</taxon>
        <taxon>Micrococcales</taxon>
        <taxon>Dermacoccaceae</taxon>
        <taxon>Barrientosiimonas</taxon>
    </lineage>
</organism>
<dbReference type="RefSeq" id="WP_236022286.1">
    <property type="nucleotide sequence ID" value="NZ_CAJTBP010000001.1"/>
</dbReference>
<dbReference type="InterPro" id="IPR011701">
    <property type="entry name" value="MFS"/>
</dbReference>
<dbReference type="Pfam" id="PF07690">
    <property type="entry name" value="MFS_1"/>
    <property type="match status" value="1"/>
</dbReference>
<feature type="transmembrane region" description="Helical" evidence="7">
    <location>
        <begin position="484"/>
        <end position="504"/>
    </location>
</feature>
<feature type="compositionally biased region" description="Basic and acidic residues" evidence="6">
    <location>
        <begin position="580"/>
        <end position="598"/>
    </location>
</feature>
<evidence type="ECO:0000313" key="9">
    <source>
        <dbReference type="Proteomes" id="UP000318336"/>
    </source>
</evidence>
<feature type="region of interest" description="Disordered" evidence="6">
    <location>
        <begin position="514"/>
        <end position="644"/>
    </location>
</feature>
<evidence type="ECO:0000256" key="3">
    <source>
        <dbReference type="ARBA" id="ARBA00022692"/>
    </source>
</evidence>
<dbReference type="AlphaFoldDB" id="A0A542XAT9"/>
<dbReference type="GO" id="GO:0022857">
    <property type="term" value="F:transmembrane transporter activity"/>
    <property type="evidence" value="ECO:0007669"/>
    <property type="project" value="InterPro"/>
</dbReference>
<feature type="compositionally biased region" description="Basic and acidic residues" evidence="6">
    <location>
        <begin position="521"/>
        <end position="533"/>
    </location>
</feature>
<feature type="compositionally biased region" description="Basic and acidic residues" evidence="6">
    <location>
        <begin position="18"/>
        <end position="38"/>
    </location>
</feature>
<reference evidence="8 9" key="1">
    <citation type="submission" date="2019-06" db="EMBL/GenBank/DDBJ databases">
        <title>Sequencing the genomes of 1000 actinobacteria strains.</title>
        <authorList>
            <person name="Klenk H.-P."/>
        </authorList>
    </citation>
    <scope>NUCLEOTIDE SEQUENCE [LARGE SCALE GENOMIC DNA]</scope>
    <source>
        <strain evidence="8 9">DSM 24617</strain>
    </source>
</reference>
<feature type="transmembrane region" description="Helical" evidence="7">
    <location>
        <begin position="337"/>
        <end position="354"/>
    </location>
</feature>
<proteinExistence type="predicted"/>
<evidence type="ECO:0000256" key="4">
    <source>
        <dbReference type="ARBA" id="ARBA00022989"/>
    </source>
</evidence>
<feature type="transmembrane region" description="Helical" evidence="7">
    <location>
        <begin position="250"/>
        <end position="270"/>
    </location>
</feature>
<evidence type="ECO:0000256" key="6">
    <source>
        <dbReference type="SAM" id="MobiDB-lite"/>
    </source>
</evidence>
<feature type="compositionally biased region" description="Basic and acidic residues" evidence="6">
    <location>
        <begin position="629"/>
        <end position="644"/>
    </location>
</feature>
<name>A0A542XAT9_9MICO</name>
<keyword evidence="4 7" id="KW-1133">Transmembrane helix</keyword>
<evidence type="ECO:0000313" key="8">
    <source>
        <dbReference type="EMBL" id="TQL32969.1"/>
    </source>
</evidence>
<feature type="compositionally biased region" description="Basic and acidic residues" evidence="6">
    <location>
        <begin position="47"/>
        <end position="61"/>
    </location>
</feature>
<protein>
    <submittedName>
        <fullName evidence="8">MFS family permease</fullName>
    </submittedName>
</protein>
<evidence type="ECO:0000256" key="2">
    <source>
        <dbReference type="ARBA" id="ARBA00022475"/>
    </source>
</evidence>
<keyword evidence="9" id="KW-1185">Reference proteome</keyword>
<feature type="compositionally biased region" description="Basic and acidic residues" evidence="6">
    <location>
        <begin position="555"/>
        <end position="573"/>
    </location>
</feature>
<feature type="transmembrane region" description="Helical" evidence="7">
    <location>
        <begin position="154"/>
        <end position="173"/>
    </location>
</feature>
<feature type="transmembrane region" description="Helical" evidence="7">
    <location>
        <begin position="276"/>
        <end position="295"/>
    </location>
</feature>
<evidence type="ECO:0000256" key="5">
    <source>
        <dbReference type="ARBA" id="ARBA00023136"/>
    </source>
</evidence>
<feature type="region of interest" description="Disordered" evidence="6">
    <location>
        <begin position="1"/>
        <end position="80"/>
    </location>
</feature>
<keyword evidence="3 7" id="KW-0812">Transmembrane</keyword>
<gene>
    <name evidence="8" type="ORF">FB554_1102</name>
</gene>
<dbReference type="EMBL" id="VFOK01000001">
    <property type="protein sequence ID" value="TQL32969.1"/>
    <property type="molecule type" value="Genomic_DNA"/>
</dbReference>